<evidence type="ECO:0000256" key="1">
    <source>
        <dbReference type="SAM" id="SignalP"/>
    </source>
</evidence>
<comment type="caution">
    <text evidence="2">The sequence shown here is derived from an EMBL/GenBank/DDBJ whole genome shotgun (WGS) entry which is preliminary data.</text>
</comment>
<gene>
    <name evidence="2" type="ORF">KGM_211754</name>
</gene>
<feature type="signal peptide" evidence="1">
    <location>
        <begin position="1"/>
        <end position="16"/>
    </location>
</feature>
<dbReference type="EMBL" id="AGBW02010714">
    <property type="protein sequence ID" value="OWR47995.1"/>
    <property type="molecule type" value="Genomic_DNA"/>
</dbReference>
<dbReference type="KEGG" id="dpl:KGM_211754"/>
<evidence type="ECO:0000313" key="2">
    <source>
        <dbReference type="EMBL" id="OWR47995.1"/>
    </source>
</evidence>
<sequence>MNILFVLSLIYLSVSCKYSCDYKFGDPSWDYSQIFYNKSHIVTPGTNELMLHLESELMVSFVCVNLSVAKESSDVSYSSLFKKLTIKLREAQEKDVRVDVVAMHHGYRRRDK</sequence>
<keyword evidence="1" id="KW-0732">Signal</keyword>
<keyword evidence="3" id="KW-1185">Reference proteome</keyword>
<name>A0A212F2M7_DANPL</name>
<dbReference type="InParanoid" id="A0A212F2M7"/>
<evidence type="ECO:0000313" key="3">
    <source>
        <dbReference type="Proteomes" id="UP000007151"/>
    </source>
</evidence>
<reference evidence="2 3" key="1">
    <citation type="journal article" date="2011" name="Cell">
        <title>The monarch butterfly genome yields insights into long-distance migration.</title>
        <authorList>
            <person name="Zhan S."/>
            <person name="Merlin C."/>
            <person name="Boore J.L."/>
            <person name="Reppert S.M."/>
        </authorList>
    </citation>
    <scope>NUCLEOTIDE SEQUENCE [LARGE SCALE GENOMIC DNA]</scope>
    <source>
        <strain evidence="2">F-2</strain>
    </source>
</reference>
<dbReference type="AlphaFoldDB" id="A0A212F2M7"/>
<dbReference type="Proteomes" id="UP000007151">
    <property type="component" value="Unassembled WGS sequence"/>
</dbReference>
<proteinExistence type="predicted"/>
<accession>A0A212F2M7</accession>
<organism evidence="2 3">
    <name type="scientific">Danaus plexippus plexippus</name>
    <dbReference type="NCBI Taxonomy" id="278856"/>
    <lineage>
        <taxon>Eukaryota</taxon>
        <taxon>Metazoa</taxon>
        <taxon>Ecdysozoa</taxon>
        <taxon>Arthropoda</taxon>
        <taxon>Hexapoda</taxon>
        <taxon>Insecta</taxon>
        <taxon>Pterygota</taxon>
        <taxon>Neoptera</taxon>
        <taxon>Endopterygota</taxon>
        <taxon>Lepidoptera</taxon>
        <taxon>Glossata</taxon>
        <taxon>Ditrysia</taxon>
        <taxon>Papilionoidea</taxon>
        <taxon>Nymphalidae</taxon>
        <taxon>Danainae</taxon>
        <taxon>Danaini</taxon>
        <taxon>Danaina</taxon>
        <taxon>Danaus</taxon>
        <taxon>Danaus</taxon>
    </lineage>
</organism>
<protein>
    <submittedName>
        <fullName evidence="2">Uncharacterized protein</fullName>
    </submittedName>
</protein>
<feature type="chain" id="PRO_5013075267" evidence="1">
    <location>
        <begin position="17"/>
        <end position="112"/>
    </location>
</feature>